<keyword evidence="2" id="KW-1185">Reference proteome</keyword>
<dbReference type="AlphaFoldDB" id="A0AA38IJF1"/>
<dbReference type="Proteomes" id="UP001168821">
    <property type="component" value="Unassembled WGS sequence"/>
</dbReference>
<proteinExistence type="predicted"/>
<evidence type="ECO:0000313" key="1">
    <source>
        <dbReference type="EMBL" id="KAJ3657932.1"/>
    </source>
</evidence>
<reference evidence="1" key="1">
    <citation type="journal article" date="2023" name="G3 (Bethesda)">
        <title>Whole genome assemblies of Zophobas morio and Tenebrio molitor.</title>
        <authorList>
            <person name="Kaur S."/>
            <person name="Stinson S.A."/>
            <person name="diCenzo G.C."/>
        </authorList>
    </citation>
    <scope>NUCLEOTIDE SEQUENCE</scope>
    <source>
        <strain evidence="1">QUZm001</strain>
    </source>
</reference>
<protein>
    <submittedName>
        <fullName evidence="1">Uncharacterized protein</fullName>
    </submittedName>
</protein>
<sequence>MRHVSQTTPPIPYHDPIEYITIYIGPVIDEKIANFISVSVIVPIPLSEIDGKLIRDWFLLCRVKDDHCPNVSNKKGAWTLGLSALVSPGSGQRRGSFGRTRLDEKGYYLFGYL</sequence>
<evidence type="ECO:0000313" key="2">
    <source>
        <dbReference type="Proteomes" id="UP001168821"/>
    </source>
</evidence>
<accession>A0AA38IJF1</accession>
<comment type="caution">
    <text evidence="1">The sequence shown here is derived from an EMBL/GenBank/DDBJ whole genome shotgun (WGS) entry which is preliminary data.</text>
</comment>
<gene>
    <name evidence="1" type="ORF">Zmor_009708</name>
</gene>
<name>A0AA38IJF1_9CUCU</name>
<dbReference type="EMBL" id="JALNTZ010000003">
    <property type="protein sequence ID" value="KAJ3657932.1"/>
    <property type="molecule type" value="Genomic_DNA"/>
</dbReference>
<organism evidence="1 2">
    <name type="scientific">Zophobas morio</name>
    <dbReference type="NCBI Taxonomy" id="2755281"/>
    <lineage>
        <taxon>Eukaryota</taxon>
        <taxon>Metazoa</taxon>
        <taxon>Ecdysozoa</taxon>
        <taxon>Arthropoda</taxon>
        <taxon>Hexapoda</taxon>
        <taxon>Insecta</taxon>
        <taxon>Pterygota</taxon>
        <taxon>Neoptera</taxon>
        <taxon>Endopterygota</taxon>
        <taxon>Coleoptera</taxon>
        <taxon>Polyphaga</taxon>
        <taxon>Cucujiformia</taxon>
        <taxon>Tenebrionidae</taxon>
        <taxon>Zophobas</taxon>
    </lineage>
</organism>